<keyword evidence="2" id="KW-1185">Reference proteome</keyword>
<dbReference type="Proteomes" id="UP000688137">
    <property type="component" value="Unassembled WGS sequence"/>
</dbReference>
<evidence type="ECO:0000313" key="2">
    <source>
        <dbReference type="Proteomes" id="UP000688137"/>
    </source>
</evidence>
<organism evidence="1 2">
    <name type="scientific">Paramecium primaurelia</name>
    <dbReference type="NCBI Taxonomy" id="5886"/>
    <lineage>
        <taxon>Eukaryota</taxon>
        <taxon>Sar</taxon>
        <taxon>Alveolata</taxon>
        <taxon>Ciliophora</taxon>
        <taxon>Intramacronucleata</taxon>
        <taxon>Oligohymenophorea</taxon>
        <taxon>Peniculida</taxon>
        <taxon>Parameciidae</taxon>
        <taxon>Paramecium</taxon>
    </lineage>
</organism>
<protein>
    <submittedName>
        <fullName evidence="1">Uncharacterized protein</fullName>
    </submittedName>
</protein>
<reference evidence="1" key="1">
    <citation type="submission" date="2021-01" db="EMBL/GenBank/DDBJ databases">
        <authorList>
            <consortium name="Genoscope - CEA"/>
            <person name="William W."/>
        </authorList>
    </citation>
    <scope>NUCLEOTIDE SEQUENCE</scope>
</reference>
<gene>
    <name evidence="1" type="ORF">PPRIM_AZ9-3.1.T0690112</name>
</gene>
<sequence length="55" mass="6623">MYDKKILNLGISENSNRQGELMRKSREQIRTIKIEEEDKKCRFKNLNKQIILIKS</sequence>
<name>A0A8S1N120_PARPR</name>
<proteinExistence type="predicted"/>
<accession>A0A8S1N120</accession>
<dbReference type="EMBL" id="CAJJDM010000072">
    <property type="protein sequence ID" value="CAD8083103.1"/>
    <property type="molecule type" value="Genomic_DNA"/>
</dbReference>
<evidence type="ECO:0000313" key="1">
    <source>
        <dbReference type="EMBL" id="CAD8083103.1"/>
    </source>
</evidence>
<comment type="caution">
    <text evidence="1">The sequence shown here is derived from an EMBL/GenBank/DDBJ whole genome shotgun (WGS) entry which is preliminary data.</text>
</comment>
<dbReference type="AlphaFoldDB" id="A0A8S1N120"/>